<dbReference type="GO" id="GO:0015297">
    <property type="term" value="F:antiporter activity"/>
    <property type="evidence" value="ECO:0007669"/>
    <property type="project" value="InterPro"/>
</dbReference>
<dbReference type="GO" id="GO:0042910">
    <property type="term" value="F:xenobiotic transmembrane transporter activity"/>
    <property type="evidence" value="ECO:0007669"/>
    <property type="project" value="InterPro"/>
</dbReference>
<feature type="transmembrane region" description="Helical" evidence="7">
    <location>
        <begin position="107"/>
        <end position="130"/>
    </location>
</feature>
<dbReference type="OrthoDB" id="2126698at2759"/>
<sequence>MDKALLEEVPGREEDDQRRRRCRFVEELKKVNYMAGPMVAVSVSQYLLQVISLIMVGHIGQLALSGVAIATSFTNVTGFSLLFGLAGALETLGGQAYGAERYQKLGTYTYCSILSLLTICIPLSLLWIFMEKLLTLMGQDPQIAQVASIYSIWLIPALFADAILQSFVRYFQCQSMILPLILSSCATICLHVPLCWALVHKTDLGYTGAALSITIALWFNVIFLGFYIRCSDSCGKTRTLILKDIYISIKEFLGFALPSAVMVCLEWWSFEFLVLLSGLLPNSELETSVLSICLSTTSLHYFIPYGFGAAASTRVSNELGAGNPQAARVAVNVVIVLGVMDAMIVSIALFGCRHVFGYVYSNEKEVVDYVGEMIPLISLSVIVDSLLAVLSGVARGTGWQHIGAYVNLGAYYLVGIPVAVLLCFGLHLRGKGLWIGILTGSSLQLLLLALVTFFTNWQKQASKAQERMIEEKFPPNGLA</sequence>
<reference evidence="8 9" key="1">
    <citation type="submission" date="2013-09" db="EMBL/GenBank/DDBJ databases">
        <title>Corchorus capsularis genome sequencing.</title>
        <authorList>
            <person name="Alam M."/>
            <person name="Haque M.S."/>
            <person name="Islam M.S."/>
            <person name="Emdad E.M."/>
            <person name="Islam M.M."/>
            <person name="Ahmed B."/>
            <person name="Halim A."/>
            <person name="Hossen Q.M.M."/>
            <person name="Hossain M.Z."/>
            <person name="Ahmed R."/>
            <person name="Khan M.M."/>
            <person name="Islam R."/>
            <person name="Rashid M.M."/>
            <person name="Khan S.A."/>
            <person name="Rahman M.S."/>
            <person name="Alam M."/>
        </authorList>
    </citation>
    <scope>NUCLEOTIDE SEQUENCE [LARGE SCALE GENOMIC DNA]</scope>
    <source>
        <strain evidence="9">cv. CVL-1</strain>
        <tissue evidence="8">Whole seedling</tissue>
    </source>
</reference>
<dbReference type="NCBIfam" id="TIGR00797">
    <property type="entry name" value="matE"/>
    <property type="match status" value="1"/>
</dbReference>
<accession>A0A1R3ICP3</accession>
<comment type="similarity">
    <text evidence="2 7">Belongs to the multi antimicrobial extrusion (MATE) (TC 2.A.66.1) family.</text>
</comment>
<evidence type="ECO:0000256" key="4">
    <source>
        <dbReference type="ARBA" id="ARBA00022692"/>
    </source>
</evidence>
<keyword evidence="3" id="KW-0813">Transport</keyword>
<gene>
    <name evidence="8" type="ORF">CCACVL1_13066</name>
</gene>
<dbReference type="GO" id="GO:1990961">
    <property type="term" value="P:xenobiotic detoxification by transmembrane export across the plasma membrane"/>
    <property type="evidence" value="ECO:0007669"/>
    <property type="project" value="InterPro"/>
</dbReference>
<feature type="transmembrane region" description="Helical" evidence="7">
    <location>
        <begin position="176"/>
        <end position="199"/>
    </location>
</feature>
<comment type="subcellular location">
    <subcellularLocation>
        <location evidence="1">Membrane</location>
        <topology evidence="1">Multi-pass membrane protein</topology>
    </subcellularLocation>
</comment>
<dbReference type="OMA" id="AVMCCLE"/>
<feature type="transmembrane region" description="Helical" evidence="7">
    <location>
        <begin position="288"/>
        <end position="308"/>
    </location>
</feature>
<evidence type="ECO:0000256" key="7">
    <source>
        <dbReference type="RuleBase" id="RU004914"/>
    </source>
</evidence>
<feature type="transmembrane region" description="Helical" evidence="7">
    <location>
        <begin position="142"/>
        <end position="164"/>
    </location>
</feature>
<protein>
    <recommendedName>
        <fullName evidence="7">Protein DETOXIFICATION</fullName>
    </recommendedName>
    <alternativeName>
        <fullName evidence="7">Multidrug and toxic compound extrusion protein</fullName>
    </alternativeName>
</protein>
<dbReference type="GO" id="GO:0016020">
    <property type="term" value="C:membrane"/>
    <property type="evidence" value="ECO:0007669"/>
    <property type="project" value="UniProtKB-SubCell"/>
</dbReference>
<evidence type="ECO:0000256" key="6">
    <source>
        <dbReference type="ARBA" id="ARBA00023136"/>
    </source>
</evidence>
<comment type="caution">
    <text evidence="8">The sequence shown here is derived from an EMBL/GenBank/DDBJ whole genome shotgun (WGS) entry which is preliminary data.</text>
</comment>
<feature type="transmembrane region" description="Helical" evidence="7">
    <location>
        <begin position="62"/>
        <end position="86"/>
    </location>
</feature>
<organism evidence="8 9">
    <name type="scientific">Corchorus capsularis</name>
    <name type="common">Jute</name>
    <dbReference type="NCBI Taxonomy" id="210143"/>
    <lineage>
        <taxon>Eukaryota</taxon>
        <taxon>Viridiplantae</taxon>
        <taxon>Streptophyta</taxon>
        <taxon>Embryophyta</taxon>
        <taxon>Tracheophyta</taxon>
        <taxon>Spermatophyta</taxon>
        <taxon>Magnoliopsida</taxon>
        <taxon>eudicotyledons</taxon>
        <taxon>Gunneridae</taxon>
        <taxon>Pentapetalae</taxon>
        <taxon>rosids</taxon>
        <taxon>malvids</taxon>
        <taxon>Malvales</taxon>
        <taxon>Malvaceae</taxon>
        <taxon>Grewioideae</taxon>
        <taxon>Apeibeae</taxon>
        <taxon>Corchorus</taxon>
    </lineage>
</organism>
<dbReference type="CDD" id="cd13132">
    <property type="entry name" value="MATE_eukaryotic"/>
    <property type="match status" value="1"/>
</dbReference>
<evidence type="ECO:0000313" key="8">
    <source>
        <dbReference type="EMBL" id="OMO80281.1"/>
    </source>
</evidence>
<dbReference type="InterPro" id="IPR002528">
    <property type="entry name" value="MATE_fam"/>
</dbReference>
<keyword evidence="4 7" id="KW-0812">Transmembrane</keyword>
<feature type="transmembrane region" description="Helical" evidence="7">
    <location>
        <begin position="433"/>
        <end position="457"/>
    </location>
</feature>
<feature type="transmembrane region" description="Helical" evidence="7">
    <location>
        <begin position="376"/>
        <end position="393"/>
    </location>
</feature>
<evidence type="ECO:0000313" key="9">
    <source>
        <dbReference type="Proteomes" id="UP000188268"/>
    </source>
</evidence>
<dbReference type="PANTHER" id="PTHR11206">
    <property type="entry name" value="MULTIDRUG RESISTANCE PROTEIN"/>
    <property type="match status" value="1"/>
</dbReference>
<feature type="transmembrane region" description="Helical" evidence="7">
    <location>
        <begin position="405"/>
        <end position="427"/>
    </location>
</feature>
<keyword evidence="6 7" id="KW-0472">Membrane</keyword>
<dbReference type="AlphaFoldDB" id="A0A1R3ICP3"/>
<dbReference type="Pfam" id="PF01554">
    <property type="entry name" value="MatE"/>
    <property type="match status" value="2"/>
</dbReference>
<dbReference type="EMBL" id="AWWV01010315">
    <property type="protein sequence ID" value="OMO80281.1"/>
    <property type="molecule type" value="Genomic_DNA"/>
</dbReference>
<evidence type="ECO:0000256" key="2">
    <source>
        <dbReference type="ARBA" id="ARBA00010199"/>
    </source>
</evidence>
<keyword evidence="9" id="KW-1185">Reference proteome</keyword>
<dbReference type="InterPro" id="IPR045069">
    <property type="entry name" value="MATE_euk"/>
</dbReference>
<feature type="transmembrane region" description="Helical" evidence="7">
    <location>
        <begin position="329"/>
        <end position="356"/>
    </location>
</feature>
<keyword evidence="5 7" id="KW-1133">Transmembrane helix</keyword>
<evidence type="ECO:0000256" key="1">
    <source>
        <dbReference type="ARBA" id="ARBA00004141"/>
    </source>
</evidence>
<feature type="transmembrane region" description="Helical" evidence="7">
    <location>
        <begin position="249"/>
        <end position="268"/>
    </location>
</feature>
<feature type="transmembrane region" description="Helical" evidence="7">
    <location>
        <begin position="205"/>
        <end position="228"/>
    </location>
</feature>
<proteinExistence type="inferred from homology"/>
<dbReference type="Proteomes" id="UP000188268">
    <property type="component" value="Unassembled WGS sequence"/>
</dbReference>
<feature type="transmembrane region" description="Helical" evidence="7">
    <location>
        <begin position="31"/>
        <end position="56"/>
    </location>
</feature>
<evidence type="ECO:0000256" key="3">
    <source>
        <dbReference type="ARBA" id="ARBA00022448"/>
    </source>
</evidence>
<name>A0A1R3ICP3_COCAP</name>
<evidence type="ECO:0000256" key="5">
    <source>
        <dbReference type="ARBA" id="ARBA00022989"/>
    </source>
</evidence>
<dbReference type="Gramene" id="OMO80281">
    <property type="protein sequence ID" value="OMO80281"/>
    <property type="gene ID" value="CCACVL1_13066"/>
</dbReference>
<dbReference type="STRING" id="210143.A0A1R3ICP3"/>